<dbReference type="AlphaFoldDB" id="A0A1M7HIF2"/>
<gene>
    <name evidence="2" type="ORF">SAMN05444266_107252</name>
</gene>
<dbReference type="STRING" id="1419482.SAMN05444266_107252"/>
<keyword evidence="1" id="KW-1133">Transmembrane helix</keyword>
<name>A0A1M7HIF2_9BACT</name>
<feature type="transmembrane region" description="Helical" evidence="1">
    <location>
        <begin position="270"/>
        <end position="296"/>
    </location>
</feature>
<feature type="transmembrane region" description="Helical" evidence="1">
    <location>
        <begin position="81"/>
        <end position="105"/>
    </location>
</feature>
<protein>
    <submittedName>
        <fullName evidence="2">EpsG family protein</fullName>
    </submittedName>
</protein>
<keyword evidence="3" id="KW-1185">Reference proteome</keyword>
<accession>A0A1M7HIF2</accession>
<feature type="transmembrane region" description="Helical" evidence="1">
    <location>
        <begin position="161"/>
        <end position="186"/>
    </location>
</feature>
<sequence length="354" mass="40097">MVVYIVFFVLVAVLAILQSYTKKTEAKFFEWSLLLLLVCFAGLRDGLGTDTPAYKTIFTEISSYNETSYNVESGFFILNKYIAFLHGSFSLVLFVSALISAWFIVKAVNFVMAEYPSGKWLAYITFISIGVYWVYYFSGVRQGFTISIFLYSVRFIVERKFFRYLITIGFGMLFHNSILLMVPLYFIPRGRINSGLILISAVLAYGCARAGITDKVFEMAVGGLTGHYGGYAELFRNSANMDSGIGVILRVSVSLMLILISPYWVKDEKSAVICNIFSLGVVLYCFFLGVDILMRISEYMIDTMIFVMPLSLRAFDVKARSVFVVFSLLFLGALFYSNIHFDGMNLLPFKTVLW</sequence>
<reference evidence="2 3" key="1">
    <citation type="submission" date="2016-11" db="EMBL/GenBank/DDBJ databases">
        <authorList>
            <person name="Jaros S."/>
            <person name="Januszkiewicz K."/>
            <person name="Wedrychowicz H."/>
        </authorList>
    </citation>
    <scope>NUCLEOTIDE SEQUENCE [LARGE SCALE GENOMIC DNA]</scope>
    <source>
        <strain evidence="2 3">DSM 27406</strain>
    </source>
</reference>
<evidence type="ECO:0000256" key="1">
    <source>
        <dbReference type="SAM" id="Phobius"/>
    </source>
</evidence>
<keyword evidence="1" id="KW-0472">Membrane</keyword>
<dbReference type="RefSeq" id="WP_073084274.1">
    <property type="nucleotide sequence ID" value="NZ_FRBL01000007.1"/>
</dbReference>
<dbReference type="OrthoDB" id="1424730at2"/>
<feature type="transmembrane region" description="Helical" evidence="1">
    <location>
        <begin position="120"/>
        <end position="140"/>
    </location>
</feature>
<dbReference type="EMBL" id="FRBL01000007">
    <property type="protein sequence ID" value="SHM28234.1"/>
    <property type="molecule type" value="Genomic_DNA"/>
</dbReference>
<evidence type="ECO:0000313" key="2">
    <source>
        <dbReference type="EMBL" id="SHM28234.1"/>
    </source>
</evidence>
<proteinExistence type="predicted"/>
<evidence type="ECO:0000313" key="3">
    <source>
        <dbReference type="Proteomes" id="UP000184420"/>
    </source>
</evidence>
<dbReference type="Pfam" id="PF14897">
    <property type="entry name" value="EpsG"/>
    <property type="match status" value="1"/>
</dbReference>
<feature type="transmembrane region" description="Helical" evidence="1">
    <location>
        <begin position="317"/>
        <end position="339"/>
    </location>
</feature>
<keyword evidence="1" id="KW-0812">Transmembrane</keyword>
<organism evidence="2 3">
    <name type="scientific">Chitinophaga jiangningensis</name>
    <dbReference type="NCBI Taxonomy" id="1419482"/>
    <lineage>
        <taxon>Bacteria</taxon>
        <taxon>Pseudomonadati</taxon>
        <taxon>Bacteroidota</taxon>
        <taxon>Chitinophagia</taxon>
        <taxon>Chitinophagales</taxon>
        <taxon>Chitinophagaceae</taxon>
        <taxon>Chitinophaga</taxon>
    </lineage>
</organism>
<dbReference type="Proteomes" id="UP000184420">
    <property type="component" value="Unassembled WGS sequence"/>
</dbReference>
<dbReference type="InterPro" id="IPR049458">
    <property type="entry name" value="EpsG-like"/>
</dbReference>
<feature type="transmembrane region" description="Helical" evidence="1">
    <location>
        <begin position="244"/>
        <end position="264"/>
    </location>
</feature>
<feature type="transmembrane region" description="Helical" evidence="1">
    <location>
        <begin position="192"/>
        <end position="212"/>
    </location>
</feature>